<proteinExistence type="predicted"/>
<protein>
    <submittedName>
        <fullName evidence="1">Uncharacterized protein</fullName>
    </submittedName>
</protein>
<dbReference type="Proteomes" id="UP000789595">
    <property type="component" value="Unassembled WGS sequence"/>
</dbReference>
<name>A0A8J2SQA2_9STRA</name>
<comment type="caution">
    <text evidence="1">The sequence shown here is derived from an EMBL/GenBank/DDBJ whole genome shotgun (WGS) entry which is preliminary data.</text>
</comment>
<accession>A0A8J2SQA2</accession>
<feature type="non-terminal residue" evidence="1">
    <location>
        <position position="1"/>
    </location>
</feature>
<sequence length="158" mass="16937">AVLSAAALIFFDHAVPRVGGASSRRRPRRRELARRGLVAPTVGRFEVVGNVPGAADYLQACGRAHEYSDSIEVLVADGDGPARAVEVASQLLPQLHGVFVCVVAPRHRVRDADLAAELAAALRAALPTTTRVVAPRCMWLLANAKLERTLLCRVNLKS</sequence>
<dbReference type="EMBL" id="CAKKNE010000004">
    <property type="protein sequence ID" value="CAH0374765.1"/>
    <property type="molecule type" value="Genomic_DNA"/>
</dbReference>
<evidence type="ECO:0000313" key="1">
    <source>
        <dbReference type="EMBL" id="CAH0374765.1"/>
    </source>
</evidence>
<gene>
    <name evidence="1" type="ORF">PECAL_4P20670</name>
</gene>
<keyword evidence="2" id="KW-1185">Reference proteome</keyword>
<evidence type="ECO:0000313" key="2">
    <source>
        <dbReference type="Proteomes" id="UP000789595"/>
    </source>
</evidence>
<organism evidence="1 2">
    <name type="scientific">Pelagomonas calceolata</name>
    <dbReference type="NCBI Taxonomy" id="35677"/>
    <lineage>
        <taxon>Eukaryota</taxon>
        <taxon>Sar</taxon>
        <taxon>Stramenopiles</taxon>
        <taxon>Ochrophyta</taxon>
        <taxon>Pelagophyceae</taxon>
        <taxon>Pelagomonadales</taxon>
        <taxon>Pelagomonadaceae</taxon>
        <taxon>Pelagomonas</taxon>
    </lineage>
</organism>
<reference evidence="1" key="1">
    <citation type="submission" date="2021-11" db="EMBL/GenBank/DDBJ databases">
        <authorList>
            <consortium name="Genoscope - CEA"/>
            <person name="William W."/>
        </authorList>
    </citation>
    <scope>NUCLEOTIDE SEQUENCE</scope>
</reference>
<dbReference type="AlphaFoldDB" id="A0A8J2SQA2"/>